<proteinExistence type="predicted"/>
<feature type="transmembrane region" description="Helical" evidence="1">
    <location>
        <begin position="20"/>
        <end position="36"/>
    </location>
</feature>
<evidence type="ECO:0000256" key="1">
    <source>
        <dbReference type="SAM" id="Phobius"/>
    </source>
</evidence>
<dbReference type="RefSeq" id="WP_379046756.1">
    <property type="nucleotide sequence ID" value="NZ_JBHULZ010000041.1"/>
</dbReference>
<keyword evidence="1" id="KW-0812">Transmembrane</keyword>
<feature type="transmembrane region" description="Helical" evidence="1">
    <location>
        <begin position="71"/>
        <end position="89"/>
    </location>
</feature>
<evidence type="ECO:0000313" key="2">
    <source>
        <dbReference type="EMBL" id="MFD2697966.1"/>
    </source>
</evidence>
<evidence type="ECO:0000313" key="3">
    <source>
        <dbReference type="Proteomes" id="UP001597357"/>
    </source>
</evidence>
<feature type="transmembrane region" description="Helical" evidence="1">
    <location>
        <begin position="43"/>
        <end position="65"/>
    </location>
</feature>
<reference evidence="3" key="1">
    <citation type="journal article" date="2019" name="Int. J. Syst. Evol. Microbiol.">
        <title>The Global Catalogue of Microorganisms (GCM) 10K type strain sequencing project: providing services to taxonomists for standard genome sequencing and annotation.</title>
        <authorList>
            <consortium name="The Broad Institute Genomics Platform"/>
            <consortium name="The Broad Institute Genome Sequencing Center for Infectious Disease"/>
            <person name="Wu L."/>
            <person name="Ma J."/>
        </authorList>
    </citation>
    <scope>NUCLEOTIDE SEQUENCE [LARGE SCALE GENOMIC DNA]</scope>
    <source>
        <strain evidence="3">KCTC 42255</strain>
    </source>
</reference>
<dbReference type="Pfam" id="PF13795">
    <property type="entry name" value="HupE_UreJ_2"/>
    <property type="match status" value="1"/>
</dbReference>
<sequence>MNDFLIYFNLGLTHVLDWNAYDHVLFLSVLVAAFGFKDFKPVIALVTLFTLGHTLSLVLAAYDLVSLSSRVIEFLIPVSILVTAIYRLFTAGKNVKSGKTLLYAITLFFGLVHGFGFSSFFLSTTGSSGVDFGRLFAFAVGIEAAQLIVVLVVLLLSLVFQSLLRFSKRDWVLFIAALVIGLSIPLLRANWIL</sequence>
<feature type="transmembrane region" description="Helical" evidence="1">
    <location>
        <begin position="135"/>
        <end position="159"/>
    </location>
</feature>
<protein>
    <submittedName>
        <fullName evidence="2">HupE/UreJ family protein</fullName>
    </submittedName>
</protein>
<organism evidence="2 3">
    <name type="scientific">Mesonia sediminis</name>
    <dbReference type="NCBI Taxonomy" id="1703946"/>
    <lineage>
        <taxon>Bacteria</taxon>
        <taxon>Pseudomonadati</taxon>
        <taxon>Bacteroidota</taxon>
        <taxon>Flavobacteriia</taxon>
        <taxon>Flavobacteriales</taxon>
        <taxon>Flavobacteriaceae</taxon>
        <taxon>Mesonia</taxon>
    </lineage>
</organism>
<gene>
    <name evidence="2" type="ORF">ACFSQ0_08185</name>
</gene>
<comment type="caution">
    <text evidence="2">The sequence shown here is derived from an EMBL/GenBank/DDBJ whole genome shotgun (WGS) entry which is preliminary data.</text>
</comment>
<keyword evidence="1" id="KW-0472">Membrane</keyword>
<dbReference type="Proteomes" id="UP001597357">
    <property type="component" value="Unassembled WGS sequence"/>
</dbReference>
<feature type="transmembrane region" description="Helical" evidence="1">
    <location>
        <begin position="101"/>
        <end position="123"/>
    </location>
</feature>
<accession>A0ABW5SDY2</accession>
<keyword evidence="3" id="KW-1185">Reference proteome</keyword>
<dbReference type="InterPro" id="IPR032809">
    <property type="entry name" value="Put_HupE_UreJ"/>
</dbReference>
<keyword evidence="1" id="KW-1133">Transmembrane helix</keyword>
<dbReference type="EMBL" id="JBHULZ010000041">
    <property type="protein sequence ID" value="MFD2697966.1"/>
    <property type="molecule type" value="Genomic_DNA"/>
</dbReference>
<name>A0ABW5SDY2_9FLAO</name>
<feature type="transmembrane region" description="Helical" evidence="1">
    <location>
        <begin position="171"/>
        <end position="191"/>
    </location>
</feature>